<dbReference type="Gene3D" id="3.30.565.10">
    <property type="entry name" value="Histidine kinase-like ATPase, C-terminal domain"/>
    <property type="match status" value="1"/>
</dbReference>
<dbReference type="InterPro" id="IPR036890">
    <property type="entry name" value="HATPase_C_sf"/>
</dbReference>
<dbReference type="EMBL" id="JBHRWK010000029">
    <property type="protein sequence ID" value="MFC3451999.1"/>
    <property type="molecule type" value="Genomic_DNA"/>
</dbReference>
<organism evidence="2 3">
    <name type="scientific">Amycolatopsis speibonae</name>
    <dbReference type="NCBI Taxonomy" id="1450224"/>
    <lineage>
        <taxon>Bacteria</taxon>
        <taxon>Bacillati</taxon>
        <taxon>Actinomycetota</taxon>
        <taxon>Actinomycetes</taxon>
        <taxon>Pseudonocardiales</taxon>
        <taxon>Pseudonocardiaceae</taxon>
        <taxon>Amycolatopsis</taxon>
    </lineage>
</organism>
<dbReference type="Proteomes" id="UP001595645">
    <property type="component" value="Unassembled WGS sequence"/>
</dbReference>
<evidence type="ECO:0000313" key="2">
    <source>
        <dbReference type="EMBL" id="MFC3451999.1"/>
    </source>
</evidence>
<dbReference type="SUPFAM" id="SSF55874">
    <property type="entry name" value="ATPase domain of HSP90 chaperone/DNA topoisomerase II/histidine kinase"/>
    <property type="match status" value="1"/>
</dbReference>
<comment type="caution">
    <text evidence="2">The sequence shown here is derived from an EMBL/GenBank/DDBJ whole genome shotgun (WGS) entry which is preliminary data.</text>
</comment>
<reference evidence="3" key="1">
    <citation type="journal article" date="2019" name="Int. J. Syst. Evol. Microbiol.">
        <title>The Global Catalogue of Microorganisms (GCM) 10K type strain sequencing project: providing services to taxonomists for standard genome sequencing and annotation.</title>
        <authorList>
            <consortium name="The Broad Institute Genomics Platform"/>
            <consortium name="The Broad Institute Genome Sequencing Center for Infectious Disease"/>
            <person name="Wu L."/>
            <person name="Ma J."/>
        </authorList>
    </citation>
    <scope>NUCLEOTIDE SEQUENCE [LARGE SCALE GENOMIC DNA]</scope>
    <source>
        <strain evidence="3">CGMCC 4.7676</strain>
    </source>
</reference>
<proteinExistence type="predicted"/>
<dbReference type="RefSeq" id="WP_378240792.1">
    <property type="nucleotide sequence ID" value="NZ_JBHRWK010000029.1"/>
</dbReference>
<protein>
    <recommendedName>
        <fullName evidence="4">ATP-binding protein</fullName>
    </recommendedName>
</protein>
<feature type="region of interest" description="Disordered" evidence="1">
    <location>
        <begin position="1"/>
        <end position="22"/>
    </location>
</feature>
<evidence type="ECO:0000313" key="3">
    <source>
        <dbReference type="Proteomes" id="UP001595645"/>
    </source>
</evidence>
<evidence type="ECO:0008006" key="4">
    <source>
        <dbReference type="Google" id="ProtNLM"/>
    </source>
</evidence>
<sequence>MADNGRGTATRVDEQGQTAKKPIMSTKDLRFFDFPDAQLLPDGHPRRGMSVVAALSDWLVHTNRRHEGSWTQRYEHGVPVTDLIPIAEDGTTGTTVLFHPQEDLRTAAQPSASTLKRWAGSWPQLSTETLDRRIG</sequence>
<accession>A0ABV7NZ62</accession>
<gene>
    <name evidence="2" type="ORF">ACFOSH_21410</name>
</gene>
<evidence type="ECO:0000256" key="1">
    <source>
        <dbReference type="SAM" id="MobiDB-lite"/>
    </source>
</evidence>
<keyword evidence="3" id="KW-1185">Reference proteome</keyword>
<name>A0ABV7NZ62_9PSEU</name>